<dbReference type="PROSITE" id="PS50865">
    <property type="entry name" value="ZF_MYND_2"/>
    <property type="match status" value="1"/>
</dbReference>
<dbReference type="Gene3D" id="6.10.140.2220">
    <property type="match status" value="1"/>
</dbReference>
<dbReference type="InterPro" id="IPR002893">
    <property type="entry name" value="Znf_MYND"/>
</dbReference>
<keyword evidence="7" id="KW-1185">Reference proteome</keyword>
<accession>A0A8S0VQT9</accession>
<evidence type="ECO:0000313" key="6">
    <source>
        <dbReference type="EMBL" id="CAA7261135.1"/>
    </source>
</evidence>
<reference evidence="6 7" key="1">
    <citation type="submission" date="2020-01" db="EMBL/GenBank/DDBJ databases">
        <authorList>
            <person name="Gupta K D."/>
        </authorList>
    </citation>
    <scope>NUCLEOTIDE SEQUENCE [LARGE SCALE GENOMIC DNA]</scope>
</reference>
<dbReference type="PROSITE" id="PS01360">
    <property type="entry name" value="ZF_MYND_1"/>
    <property type="match status" value="1"/>
</dbReference>
<dbReference type="AlphaFoldDB" id="A0A8S0VQT9"/>
<gene>
    <name evidence="6" type="ORF">AAE3_LOCUS3466</name>
</gene>
<keyword evidence="1" id="KW-0479">Metal-binding</keyword>
<evidence type="ECO:0000256" key="4">
    <source>
        <dbReference type="PROSITE-ProRule" id="PRU00134"/>
    </source>
</evidence>
<keyword evidence="2 4" id="KW-0863">Zinc-finger</keyword>
<dbReference type="Gene3D" id="1.10.220.160">
    <property type="match status" value="1"/>
</dbReference>
<feature type="domain" description="MYND-type" evidence="5">
    <location>
        <begin position="16"/>
        <end position="57"/>
    </location>
</feature>
<protein>
    <recommendedName>
        <fullName evidence="5">MYND-type domain-containing protein</fullName>
    </recommendedName>
</protein>
<name>A0A8S0VQT9_CYCAE</name>
<dbReference type="GO" id="GO:0008270">
    <property type="term" value="F:zinc ion binding"/>
    <property type="evidence" value="ECO:0007669"/>
    <property type="project" value="UniProtKB-KW"/>
</dbReference>
<keyword evidence="3" id="KW-0862">Zinc</keyword>
<sequence length="240" mass="27204">MPSAPLGKRGAWLKQCMYCHISEGDGQKLMSCAACRVAHYCNRECQKNDWKNHKAACTLNQNGDRVVRKATEESVMVNGLTFKEVDHRFKKWQQVAQPVLSTLLLDALDLHADKDRCFTHMLWVTAVENMSSKTPKAATSSDIVKYFRVEDAEVKLIAALVPTLTDAGMRSAITSSVEQSRLMRRTGAVFGILIMVVYLESLNLQQLMTITLDKFDPKLMERRENWKHLLKLLIDKGAVF</sequence>
<comment type="caution">
    <text evidence="6">The sequence shown here is derived from an EMBL/GenBank/DDBJ whole genome shotgun (WGS) entry which is preliminary data.</text>
</comment>
<evidence type="ECO:0000256" key="2">
    <source>
        <dbReference type="ARBA" id="ARBA00022771"/>
    </source>
</evidence>
<evidence type="ECO:0000256" key="1">
    <source>
        <dbReference type="ARBA" id="ARBA00022723"/>
    </source>
</evidence>
<proteinExistence type="predicted"/>
<dbReference type="EMBL" id="CACVBS010000032">
    <property type="protein sequence ID" value="CAA7261135.1"/>
    <property type="molecule type" value="Genomic_DNA"/>
</dbReference>
<dbReference type="Proteomes" id="UP000467700">
    <property type="component" value="Unassembled WGS sequence"/>
</dbReference>
<dbReference type="SUPFAM" id="SSF144232">
    <property type="entry name" value="HIT/MYND zinc finger-like"/>
    <property type="match status" value="1"/>
</dbReference>
<dbReference type="OrthoDB" id="2907218at2759"/>
<dbReference type="Pfam" id="PF01753">
    <property type="entry name" value="zf-MYND"/>
    <property type="match status" value="1"/>
</dbReference>
<organism evidence="6 7">
    <name type="scientific">Cyclocybe aegerita</name>
    <name type="common">Black poplar mushroom</name>
    <name type="synonym">Agrocybe aegerita</name>
    <dbReference type="NCBI Taxonomy" id="1973307"/>
    <lineage>
        <taxon>Eukaryota</taxon>
        <taxon>Fungi</taxon>
        <taxon>Dikarya</taxon>
        <taxon>Basidiomycota</taxon>
        <taxon>Agaricomycotina</taxon>
        <taxon>Agaricomycetes</taxon>
        <taxon>Agaricomycetidae</taxon>
        <taxon>Agaricales</taxon>
        <taxon>Agaricineae</taxon>
        <taxon>Bolbitiaceae</taxon>
        <taxon>Cyclocybe</taxon>
    </lineage>
</organism>
<evidence type="ECO:0000256" key="3">
    <source>
        <dbReference type="ARBA" id="ARBA00022833"/>
    </source>
</evidence>
<evidence type="ECO:0000259" key="5">
    <source>
        <dbReference type="PROSITE" id="PS50865"/>
    </source>
</evidence>
<evidence type="ECO:0000313" key="7">
    <source>
        <dbReference type="Proteomes" id="UP000467700"/>
    </source>
</evidence>